<feature type="transmembrane region" description="Helical" evidence="1">
    <location>
        <begin position="90"/>
        <end position="111"/>
    </location>
</feature>
<accession>A0A4Z1JCN7</accession>
<dbReference type="OrthoDB" id="10446995at2759"/>
<sequence length="159" mass="18038">MYTRASRNRSSFLGSSYFAVEIYKKEAQINLASCVYSLSPDETFTDVQNVVVYIRFSFSPCEETSNLFASSPNRRILMLKFSFFVTKQDLLLIVVANESVKIFMVMIWGLFAAVCFDFKNHGVATPADTPLFSKGIQEIQELEKAFALTNFNLFVNESS</sequence>
<dbReference type="AlphaFoldDB" id="A0A4Z1JCN7"/>
<gene>
    <name evidence="2" type="ORF">BOTNAR_0013g00220</name>
</gene>
<keyword evidence="1" id="KW-0472">Membrane</keyword>
<dbReference type="EMBL" id="PQXJ01000013">
    <property type="protein sequence ID" value="TGO69250.1"/>
    <property type="molecule type" value="Genomic_DNA"/>
</dbReference>
<keyword evidence="1" id="KW-0812">Transmembrane</keyword>
<reference evidence="2 3" key="1">
    <citation type="submission" date="2017-12" db="EMBL/GenBank/DDBJ databases">
        <title>Comparative genomics of Botrytis spp.</title>
        <authorList>
            <person name="Valero-Jimenez C.A."/>
            <person name="Tapia P."/>
            <person name="Veloso J."/>
            <person name="Silva-Moreno E."/>
            <person name="Staats M."/>
            <person name="Valdes J.H."/>
            <person name="Van Kan J.A.L."/>
        </authorList>
    </citation>
    <scope>NUCLEOTIDE SEQUENCE [LARGE SCALE GENOMIC DNA]</scope>
    <source>
        <strain evidence="2 3">MUCL2120</strain>
    </source>
</reference>
<evidence type="ECO:0000256" key="1">
    <source>
        <dbReference type="SAM" id="Phobius"/>
    </source>
</evidence>
<evidence type="ECO:0000313" key="2">
    <source>
        <dbReference type="EMBL" id="TGO69250.1"/>
    </source>
</evidence>
<name>A0A4Z1JCN7_9HELO</name>
<protein>
    <submittedName>
        <fullName evidence="2">Uncharacterized protein</fullName>
    </submittedName>
</protein>
<keyword evidence="1" id="KW-1133">Transmembrane helix</keyword>
<proteinExistence type="predicted"/>
<evidence type="ECO:0000313" key="3">
    <source>
        <dbReference type="Proteomes" id="UP000297452"/>
    </source>
</evidence>
<comment type="caution">
    <text evidence="2">The sequence shown here is derived from an EMBL/GenBank/DDBJ whole genome shotgun (WGS) entry which is preliminary data.</text>
</comment>
<keyword evidence="3" id="KW-1185">Reference proteome</keyword>
<organism evidence="2 3">
    <name type="scientific">Botryotinia narcissicola</name>
    <dbReference type="NCBI Taxonomy" id="278944"/>
    <lineage>
        <taxon>Eukaryota</taxon>
        <taxon>Fungi</taxon>
        <taxon>Dikarya</taxon>
        <taxon>Ascomycota</taxon>
        <taxon>Pezizomycotina</taxon>
        <taxon>Leotiomycetes</taxon>
        <taxon>Helotiales</taxon>
        <taxon>Sclerotiniaceae</taxon>
        <taxon>Botryotinia</taxon>
    </lineage>
</organism>
<dbReference type="Proteomes" id="UP000297452">
    <property type="component" value="Unassembled WGS sequence"/>
</dbReference>